<sequence>MANVSQMRGEGPNGTTSSPQGHQARMHLYFKVVVVENGTLLAFHNKGVQLIDFSGNDTAPKLIEVLAALEAQRINMKDISGLQNAGPRKMMLYSVDESKRILNMETMMVKGLNAHIHEAPSFERTIGSKMVGMHFHGLPKKIDTCELERKLHDRFDVLSRGGRPGLFWGYSNVTSGVRIVKVQKEDASRIPAFFYVMKFRVRSWYKDCERDRKCPKCNVVGHGPWACKGQPVNQEHTKTRSYADAVAQNTNLKSRAGGGAGSSTRTGKMETI</sequence>
<name>A0ABD3T5F3_SINWO</name>
<organism evidence="2 3">
    <name type="scientific">Sinanodonta woodiana</name>
    <name type="common">Chinese pond mussel</name>
    <name type="synonym">Anodonta woodiana</name>
    <dbReference type="NCBI Taxonomy" id="1069815"/>
    <lineage>
        <taxon>Eukaryota</taxon>
        <taxon>Metazoa</taxon>
        <taxon>Spiralia</taxon>
        <taxon>Lophotrochozoa</taxon>
        <taxon>Mollusca</taxon>
        <taxon>Bivalvia</taxon>
        <taxon>Autobranchia</taxon>
        <taxon>Heteroconchia</taxon>
        <taxon>Palaeoheterodonta</taxon>
        <taxon>Unionida</taxon>
        <taxon>Unionoidea</taxon>
        <taxon>Unionidae</taxon>
        <taxon>Unioninae</taxon>
        <taxon>Sinanodonta</taxon>
    </lineage>
</organism>
<evidence type="ECO:0000313" key="2">
    <source>
        <dbReference type="EMBL" id="KAL3832154.1"/>
    </source>
</evidence>
<feature type="region of interest" description="Disordered" evidence="1">
    <location>
        <begin position="1"/>
        <end position="21"/>
    </location>
</feature>
<proteinExistence type="predicted"/>
<comment type="caution">
    <text evidence="2">The sequence shown here is derived from an EMBL/GenBank/DDBJ whole genome shotgun (WGS) entry which is preliminary data.</text>
</comment>
<feature type="region of interest" description="Disordered" evidence="1">
    <location>
        <begin position="252"/>
        <end position="272"/>
    </location>
</feature>
<dbReference type="Proteomes" id="UP001634394">
    <property type="component" value="Unassembled WGS sequence"/>
</dbReference>
<keyword evidence="3" id="KW-1185">Reference proteome</keyword>
<reference evidence="2 3" key="1">
    <citation type="submission" date="2024-11" db="EMBL/GenBank/DDBJ databases">
        <title>Chromosome-level genome assembly of the freshwater bivalve Anodonta woodiana.</title>
        <authorList>
            <person name="Chen X."/>
        </authorList>
    </citation>
    <scope>NUCLEOTIDE SEQUENCE [LARGE SCALE GENOMIC DNA]</scope>
    <source>
        <strain evidence="2">MN2024</strain>
        <tissue evidence="2">Gills</tissue>
    </source>
</reference>
<evidence type="ECO:0000313" key="3">
    <source>
        <dbReference type="Proteomes" id="UP001634394"/>
    </source>
</evidence>
<protein>
    <submittedName>
        <fullName evidence="2">Uncharacterized protein</fullName>
    </submittedName>
</protein>
<gene>
    <name evidence="2" type="ORF">ACJMK2_023822</name>
</gene>
<dbReference type="AlphaFoldDB" id="A0ABD3T5F3"/>
<dbReference type="EMBL" id="JBJQND010000019">
    <property type="protein sequence ID" value="KAL3832154.1"/>
    <property type="molecule type" value="Genomic_DNA"/>
</dbReference>
<evidence type="ECO:0000256" key="1">
    <source>
        <dbReference type="SAM" id="MobiDB-lite"/>
    </source>
</evidence>
<accession>A0ABD3T5F3</accession>